<evidence type="ECO:0000259" key="3">
    <source>
        <dbReference type="PROSITE" id="PS50110"/>
    </source>
</evidence>
<feature type="domain" description="Response regulatory" evidence="3">
    <location>
        <begin position="4"/>
        <end position="120"/>
    </location>
</feature>
<keyword evidence="5" id="KW-0378">Hydrolase</keyword>
<dbReference type="PANTHER" id="PTHR45228:SF5">
    <property type="entry name" value="CYCLIC DI-GMP PHOSPHODIESTERASE VC_1348-RELATED"/>
    <property type="match status" value="1"/>
</dbReference>
<feature type="compositionally biased region" description="Polar residues" evidence="2">
    <location>
        <begin position="346"/>
        <end position="356"/>
    </location>
</feature>
<dbReference type="SMART" id="SM00471">
    <property type="entry name" value="HDc"/>
    <property type="match status" value="1"/>
</dbReference>
<dbReference type="InterPro" id="IPR037522">
    <property type="entry name" value="HD_GYP_dom"/>
</dbReference>
<dbReference type="PROSITE" id="PS50110">
    <property type="entry name" value="RESPONSE_REGULATORY"/>
    <property type="match status" value="1"/>
</dbReference>
<dbReference type="CDD" id="cd17574">
    <property type="entry name" value="REC_OmpR"/>
    <property type="match status" value="1"/>
</dbReference>
<evidence type="ECO:0000313" key="6">
    <source>
        <dbReference type="Proteomes" id="UP000321353"/>
    </source>
</evidence>
<dbReference type="InterPro" id="IPR003607">
    <property type="entry name" value="HD/PDEase_dom"/>
</dbReference>
<accession>A0A5B9MKC3</accession>
<dbReference type="GO" id="GO:0000160">
    <property type="term" value="P:phosphorelay signal transduction system"/>
    <property type="evidence" value="ECO:0007669"/>
    <property type="project" value="InterPro"/>
</dbReference>
<dbReference type="AlphaFoldDB" id="A0A5B9MKC3"/>
<feature type="modified residue" description="4-aspartylphosphate" evidence="1">
    <location>
        <position position="53"/>
    </location>
</feature>
<evidence type="ECO:0000256" key="1">
    <source>
        <dbReference type="PROSITE-ProRule" id="PRU00169"/>
    </source>
</evidence>
<dbReference type="SMART" id="SM00448">
    <property type="entry name" value="REC"/>
    <property type="match status" value="1"/>
</dbReference>
<keyword evidence="6" id="KW-1185">Reference proteome</keyword>
<dbReference type="PANTHER" id="PTHR45228">
    <property type="entry name" value="CYCLIC DI-GMP PHOSPHODIESTERASE TM_0186-RELATED"/>
    <property type="match status" value="1"/>
</dbReference>
<dbReference type="PROSITE" id="PS51832">
    <property type="entry name" value="HD_GYP"/>
    <property type="match status" value="1"/>
</dbReference>
<evidence type="ECO:0000256" key="2">
    <source>
        <dbReference type="SAM" id="MobiDB-lite"/>
    </source>
</evidence>
<dbReference type="InterPro" id="IPR011006">
    <property type="entry name" value="CheY-like_superfamily"/>
</dbReference>
<dbReference type="EC" id="3.1.4.52" evidence="5"/>
<protein>
    <submittedName>
        <fullName evidence="5">Cyclic di-GMP phosphodiesterase response regulator RpfG</fullName>
        <ecNumber evidence="5">3.1.4.52</ecNumber>
    </submittedName>
</protein>
<dbReference type="SUPFAM" id="SSF109604">
    <property type="entry name" value="HD-domain/PDEase-like"/>
    <property type="match status" value="1"/>
</dbReference>
<sequence>MNDAILVVDDDPIVRQMISSTLQQGGFDVITAEDGRGALDRLKEGRTRLVISDWHMPELNGIDLCCQIRGGDFGGYVYLILLTSMDSVDQRVEGLVAGADDFVSKPFHPSELIARVNVGRRVLQLETREALIFSLAKLAESRDPETGHHIERVQCYSRCLAEQLTRNPRFAETITPQYIQLIYQTSPLHDIGKVGVPDAVLLKPGKLTDEEFLAIKEHPRIGAETLRGAIQRSPEASFLKMAYDITLSHHEKFDGSGYPDGLAGDQIPLSARIVALADVYDALTTNRVYKDAYSHEKAEAIIVDGRGRHFDPDVVDAFLQIKTTFMAIRNRFDDSRHDASPPPIPLNSNASENNLITGAPGHAVS</sequence>
<keyword evidence="1" id="KW-0597">Phosphoprotein</keyword>
<reference evidence="5 6" key="1">
    <citation type="submission" date="2019-02" db="EMBL/GenBank/DDBJ databases">
        <title>Planctomycetal bacteria perform biofilm scaping via a novel small molecule.</title>
        <authorList>
            <person name="Jeske O."/>
            <person name="Boedeker C."/>
            <person name="Wiegand S."/>
            <person name="Breitling P."/>
            <person name="Kallscheuer N."/>
            <person name="Jogler M."/>
            <person name="Rohde M."/>
            <person name="Petersen J."/>
            <person name="Medema M.H."/>
            <person name="Surup F."/>
            <person name="Jogler C."/>
        </authorList>
    </citation>
    <scope>NUCLEOTIDE SEQUENCE [LARGE SCALE GENOMIC DNA]</scope>
    <source>
        <strain evidence="5 6">Mal15</strain>
    </source>
</reference>
<dbReference type="Gene3D" id="1.10.3210.10">
    <property type="entry name" value="Hypothetical protein af1432"/>
    <property type="match status" value="1"/>
</dbReference>
<dbReference type="Pfam" id="PF00072">
    <property type="entry name" value="Response_reg"/>
    <property type="match status" value="1"/>
</dbReference>
<feature type="domain" description="HD-GYP" evidence="4">
    <location>
        <begin position="124"/>
        <end position="334"/>
    </location>
</feature>
<organism evidence="5 6">
    <name type="scientific">Stieleria maiorica</name>
    <dbReference type="NCBI Taxonomy" id="2795974"/>
    <lineage>
        <taxon>Bacteria</taxon>
        <taxon>Pseudomonadati</taxon>
        <taxon>Planctomycetota</taxon>
        <taxon>Planctomycetia</taxon>
        <taxon>Pirellulales</taxon>
        <taxon>Pirellulaceae</taxon>
        <taxon>Stieleria</taxon>
    </lineage>
</organism>
<dbReference type="KEGG" id="smam:Mal15_34610"/>
<evidence type="ECO:0000259" key="4">
    <source>
        <dbReference type="PROSITE" id="PS51832"/>
    </source>
</evidence>
<dbReference type="Pfam" id="PF13487">
    <property type="entry name" value="HD_5"/>
    <property type="match status" value="1"/>
</dbReference>
<dbReference type="CDD" id="cd00077">
    <property type="entry name" value="HDc"/>
    <property type="match status" value="1"/>
</dbReference>
<dbReference type="Proteomes" id="UP000321353">
    <property type="component" value="Chromosome"/>
</dbReference>
<dbReference type="RefSeq" id="WP_147868796.1">
    <property type="nucleotide sequence ID" value="NZ_CP036264.1"/>
</dbReference>
<dbReference type="EMBL" id="CP036264">
    <property type="protein sequence ID" value="QEF99397.1"/>
    <property type="molecule type" value="Genomic_DNA"/>
</dbReference>
<proteinExistence type="predicted"/>
<name>A0A5B9MKC3_9BACT</name>
<dbReference type="InterPro" id="IPR052020">
    <property type="entry name" value="Cyclic_di-GMP/3'3'-cGAMP_PDE"/>
</dbReference>
<feature type="region of interest" description="Disordered" evidence="2">
    <location>
        <begin position="334"/>
        <end position="365"/>
    </location>
</feature>
<dbReference type="SUPFAM" id="SSF52172">
    <property type="entry name" value="CheY-like"/>
    <property type="match status" value="1"/>
</dbReference>
<dbReference type="InterPro" id="IPR001789">
    <property type="entry name" value="Sig_transdc_resp-reg_receiver"/>
</dbReference>
<gene>
    <name evidence="5" type="primary">rpfG_6</name>
    <name evidence="5" type="ORF">Mal15_34610</name>
</gene>
<dbReference type="GO" id="GO:0071111">
    <property type="term" value="F:cyclic-guanylate-specific phosphodiesterase activity"/>
    <property type="evidence" value="ECO:0007669"/>
    <property type="project" value="UniProtKB-EC"/>
</dbReference>
<evidence type="ECO:0000313" key="5">
    <source>
        <dbReference type="EMBL" id="QEF99397.1"/>
    </source>
</evidence>
<dbReference type="Gene3D" id="3.40.50.2300">
    <property type="match status" value="1"/>
</dbReference>